<evidence type="ECO:0000259" key="3">
    <source>
        <dbReference type="Pfam" id="PF00535"/>
    </source>
</evidence>
<dbReference type="Pfam" id="PF00535">
    <property type="entry name" value="Glycos_transf_2"/>
    <property type="match status" value="1"/>
</dbReference>
<keyword evidence="2" id="KW-0808">Transferase</keyword>
<evidence type="ECO:0000313" key="5">
    <source>
        <dbReference type="Proteomes" id="UP001262817"/>
    </source>
</evidence>
<dbReference type="AlphaFoldDB" id="A0AAJ2IVI7"/>
<dbReference type="InterPro" id="IPR001173">
    <property type="entry name" value="Glyco_trans_2-like"/>
</dbReference>
<evidence type="ECO:0000313" key="4">
    <source>
        <dbReference type="EMBL" id="MDT2583720.1"/>
    </source>
</evidence>
<protein>
    <submittedName>
        <fullName evidence="4">Glycosyltransferase family 2 protein</fullName>
    </submittedName>
</protein>
<reference evidence="4" key="1">
    <citation type="submission" date="2023-03" db="EMBL/GenBank/DDBJ databases">
        <authorList>
            <person name="Shen W."/>
            <person name="Cai J."/>
        </authorList>
    </citation>
    <scope>NUCLEOTIDE SEQUENCE</scope>
    <source>
        <strain evidence="4">P86-2</strain>
    </source>
</reference>
<keyword evidence="1" id="KW-0328">Glycosyltransferase</keyword>
<dbReference type="RefSeq" id="WP_285141513.1">
    <property type="nucleotide sequence ID" value="NZ_JARPXR010000006.1"/>
</dbReference>
<comment type="caution">
    <text evidence="4">The sequence shown here is derived from an EMBL/GenBank/DDBJ whole genome shotgun (WGS) entry which is preliminary data.</text>
</comment>
<dbReference type="InterPro" id="IPR029044">
    <property type="entry name" value="Nucleotide-diphossugar_trans"/>
</dbReference>
<dbReference type="GO" id="GO:0016757">
    <property type="term" value="F:glycosyltransferase activity"/>
    <property type="evidence" value="ECO:0007669"/>
    <property type="project" value="UniProtKB-KW"/>
</dbReference>
<gene>
    <name evidence="4" type="ORF">P7D17_06290</name>
</gene>
<dbReference type="PANTHER" id="PTHR22916">
    <property type="entry name" value="GLYCOSYLTRANSFERASE"/>
    <property type="match status" value="1"/>
</dbReference>
<evidence type="ECO:0000256" key="1">
    <source>
        <dbReference type="ARBA" id="ARBA00022676"/>
    </source>
</evidence>
<dbReference type="SUPFAM" id="SSF53448">
    <property type="entry name" value="Nucleotide-diphospho-sugar transferases"/>
    <property type="match status" value="1"/>
</dbReference>
<dbReference type="Gene3D" id="3.90.550.10">
    <property type="entry name" value="Spore Coat Polysaccharide Biosynthesis Protein SpsA, Chain A"/>
    <property type="match status" value="1"/>
</dbReference>
<dbReference type="EMBL" id="JARPXR010000006">
    <property type="protein sequence ID" value="MDT2583720.1"/>
    <property type="molecule type" value="Genomic_DNA"/>
</dbReference>
<proteinExistence type="predicted"/>
<accession>A0AAJ2IVI7</accession>
<dbReference type="Proteomes" id="UP001262817">
    <property type="component" value="Unassembled WGS sequence"/>
</dbReference>
<evidence type="ECO:0000256" key="2">
    <source>
        <dbReference type="ARBA" id="ARBA00022679"/>
    </source>
</evidence>
<name>A0AAJ2IVI7_9LACT</name>
<organism evidence="4 5">
    <name type="scientific">Lactococcus petauri</name>
    <dbReference type="NCBI Taxonomy" id="1940789"/>
    <lineage>
        <taxon>Bacteria</taxon>
        <taxon>Bacillati</taxon>
        <taxon>Bacillota</taxon>
        <taxon>Bacilli</taxon>
        <taxon>Lactobacillales</taxon>
        <taxon>Streptococcaceae</taxon>
        <taxon>Lactococcus</taxon>
    </lineage>
</organism>
<feature type="domain" description="Glycosyltransferase 2-like" evidence="3">
    <location>
        <begin position="4"/>
        <end position="160"/>
    </location>
</feature>
<dbReference type="CDD" id="cd00761">
    <property type="entry name" value="Glyco_tranf_GTA_type"/>
    <property type="match status" value="1"/>
</dbReference>
<sequence>MDLSVILPAYNVEKYLEKSIASILVQTGIEYEVIIVNDGSSDNTLKVAKKIAANNSDRVRVISTQNQGSGYARNEGIPFASGDYLYFMDPDDTIEEGSFSKIFSEIKNSGSVPDIVLFSFNEVDEEGKITVRPIPEGLQMFYNSNDKIMADTLKYYNSRIFFAPWTKFIRHDFLKNIDLQFTNQRTGQDAVFSIELFSKADTLLWIPQNFYCYLRARKGSAQSKKNPDKVLDGINIIKQLEKYIGSDVPGYQTLLGDFTVGVAINEILNIEFPEKGFKAFKKTISNTLGEFYFKKVKFNSLSFKRKILYIIRKNKSLGYLYLKYMERG</sequence>
<dbReference type="PANTHER" id="PTHR22916:SF51">
    <property type="entry name" value="GLYCOSYLTRANSFERASE EPSH-RELATED"/>
    <property type="match status" value="1"/>
</dbReference>